<name>A0ABQ2CXU2_9DEIO</name>
<evidence type="ECO:0000313" key="1">
    <source>
        <dbReference type="EMBL" id="GGJ27820.1"/>
    </source>
</evidence>
<gene>
    <name evidence="1" type="ORF">GCM10008938_12350</name>
</gene>
<dbReference type="EMBL" id="BMOD01000003">
    <property type="protein sequence ID" value="GGJ27820.1"/>
    <property type="molecule type" value="Genomic_DNA"/>
</dbReference>
<sequence length="137" mass="15304">MHHFNTPLYGDGEGFVVPLPTRHIFSVSPLAAQQLCSISDLYYAYGPQEMPFGTSNLDQAARFFEVDLSAYAHLGAYRYPFALESAILRKAAVGEVHTLYVLQKQGGFESGWMCLIPNARASGLNRILQQHRLIVEE</sequence>
<comment type="caution">
    <text evidence="1">The sequence shown here is derived from an EMBL/GenBank/DDBJ whole genome shotgun (WGS) entry which is preliminary data.</text>
</comment>
<dbReference type="Proteomes" id="UP000632222">
    <property type="component" value="Unassembled WGS sequence"/>
</dbReference>
<keyword evidence="2" id="KW-1185">Reference proteome</keyword>
<proteinExistence type="predicted"/>
<organism evidence="1 2">
    <name type="scientific">Deinococcus roseus</name>
    <dbReference type="NCBI Taxonomy" id="392414"/>
    <lineage>
        <taxon>Bacteria</taxon>
        <taxon>Thermotogati</taxon>
        <taxon>Deinococcota</taxon>
        <taxon>Deinococci</taxon>
        <taxon>Deinococcales</taxon>
        <taxon>Deinococcaceae</taxon>
        <taxon>Deinococcus</taxon>
    </lineage>
</organism>
<accession>A0ABQ2CXU2</accession>
<reference evidence="2" key="1">
    <citation type="journal article" date="2019" name="Int. J. Syst. Evol. Microbiol.">
        <title>The Global Catalogue of Microorganisms (GCM) 10K type strain sequencing project: providing services to taxonomists for standard genome sequencing and annotation.</title>
        <authorList>
            <consortium name="The Broad Institute Genomics Platform"/>
            <consortium name="The Broad Institute Genome Sequencing Center for Infectious Disease"/>
            <person name="Wu L."/>
            <person name="Ma J."/>
        </authorList>
    </citation>
    <scope>NUCLEOTIDE SEQUENCE [LARGE SCALE GENOMIC DNA]</scope>
    <source>
        <strain evidence="2">JCM 14370</strain>
    </source>
</reference>
<evidence type="ECO:0000313" key="2">
    <source>
        <dbReference type="Proteomes" id="UP000632222"/>
    </source>
</evidence>
<dbReference type="RefSeq" id="WP_189001440.1">
    <property type="nucleotide sequence ID" value="NZ_BMOD01000003.1"/>
</dbReference>
<protein>
    <submittedName>
        <fullName evidence="1">Uncharacterized protein</fullName>
    </submittedName>
</protein>